<name>A0A1J0VYY5_9NOCA</name>
<dbReference type="InterPro" id="IPR012349">
    <property type="entry name" value="Split_barrel_FMN-bd"/>
</dbReference>
<dbReference type="AlphaFoldDB" id="A0A1J0VYY5"/>
<dbReference type="RefSeq" id="WP_071930483.1">
    <property type="nucleotide sequence ID" value="NZ_CP018082.1"/>
</dbReference>
<accession>A0A1J0VYY5</accession>
<keyword evidence="2" id="KW-1185">Reference proteome</keyword>
<sequence length="116" mass="12623">MGQESLARRGVRGFNAGVVALTEAPVIGKVLGKAFAQVSYVGRKSGRAFSTPVNYRRRGDEYLIGVAMPDKKTWWRNFLGDGGPVTLRIDGVDHAGHAVSARDERGRVTVRVRLDA</sequence>
<dbReference type="GO" id="GO:0016491">
    <property type="term" value="F:oxidoreductase activity"/>
    <property type="evidence" value="ECO:0007669"/>
    <property type="project" value="InterPro"/>
</dbReference>
<dbReference type="EMBL" id="CP018082">
    <property type="protein sequence ID" value="APE37312.1"/>
    <property type="molecule type" value="Genomic_DNA"/>
</dbReference>
<evidence type="ECO:0000313" key="2">
    <source>
        <dbReference type="Proteomes" id="UP000183810"/>
    </source>
</evidence>
<evidence type="ECO:0000313" key="1">
    <source>
        <dbReference type="EMBL" id="APE37312.1"/>
    </source>
</evidence>
<evidence type="ECO:0008006" key="3">
    <source>
        <dbReference type="Google" id="ProtNLM"/>
    </source>
</evidence>
<protein>
    <recommendedName>
        <fullName evidence="3">Nitroreductase</fullName>
    </recommendedName>
</protein>
<proteinExistence type="predicted"/>
<organism evidence="1 2">
    <name type="scientific">Nocardia mangyaensis</name>
    <dbReference type="NCBI Taxonomy" id="2213200"/>
    <lineage>
        <taxon>Bacteria</taxon>
        <taxon>Bacillati</taxon>
        <taxon>Actinomycetota</taxon>
        <taxon>Actinomycetes</taxon>
        <taxon>Mycobacteriales</taxon>
        <taxon>Nocardiaceae</taxon>
        <taxon>Nocardia</taxon>
    </lineage>
</organism>
<dbReference type="OrthoDB" id="3292498at2"/>
<dbReference type="InterPro" id="IPR004378">
    <property type="entry name" value="F420H2_quin_Rdtase"/>
</dbReference>
<dbReference type="KEGG" id="nsl:BOX37_29055"/>
<reference evidence="1" key="1">
    <citation type="submission" date="2016-11" db="EMBL/GenBank/DDBJ databases">
        <authorList>
            <person name="Jaros S."/>
            <person name="Januszkiewicz K."/>
            <person name="Wedrychowicz H."/>
        </authorList>
    </citation>
    <scope>NUCLEOTIDE SEQUENCE [LARGE SCALE GENOMIC DNA]</scope>
    <source>
        <strain evidence="1">Y48</strain>
    </source>
</reference>
<gene>
    <name evidence="1" type="ORF">BOX37_29055</name>
</gene>
<dbReference type="Pfam" id="PF04075">
    <property type="entry name" value="F420H2_quin_red"/>
    <property type="match status" value="1"/>
</dbReference>
<dbReference type="Gene3D" id="2.30.110.10">
    <property type="entry name" value="Electron Transport, Fmn-binding Protein, Chain A"/>
    <property type="match status" value="1"/>
</dbReference>
<dbReference type="Proteomes" id="UP000183810">
    <property type="component" value="Chromosome"/>
</dbReference>